<dbReference type="EMBL" id="BRXW01000032">
    <property type="protein sequence ID" value="GMI01260.1"/>
    <property type="molecule type" value="Genomic_DNA"/>
</dbReference>
<accession>A0A9W7C8R3</accession>
<dbReference type="AlphaFoldDB" id="A0A9W7C8R3"/>
<evidence type="ECO:0008006" key="4">
    <source>
        <dbReference type="Google" id="ProtNLM"/>
    </source>
</evidence>
<keyword evidence="3" id="KW-1185">Reference proteome</keyword>
<evidence type="ECO:0000313" key="3">
    <source>
        <dbReference type="Proteomes" id="UP001165122"/>
    </source>
</evidence>
<gene>
    <name evidence="2" type="ORF">TrLO_g9527</name>
</gene>
<organism evidence="2 3">
    <name type="scientific">Triparma laevis f. longispina</name>
    <dbReference type="NCBI Taxonomy" id="1714387"/>
    <lineage>
        <taxon>Eukaryota</taxon>
        <taxon>Sar</taxon>
        <taxon>Stramenopiles</taxon>
        <taxon>Ochrophyta</taxon>
        <taxon>Bolidophyceae</taxon>
        <taxon>Parmales</taxon>
        <taxon>Triparmaceae</taxon>
        <taxon>Triparma</taxon>
    </lineage>
</organism>
<evidence type="ECO:0000256" key="1">
    <source>
        <dbReference type="SAM" id="MobiDB-lite"/>
    </source>
</evidence>
<dbReference type="SUPFAM" id="SSF57889">
    <property type="entry name" value="Cysteine-rich domain"/>
    <property type="match status" value="1"/>
</dbReference>
<dbReference type="InterPro" id="IPR046349">
    <property type="entry name" value="C1-like_sf"/>
</dbReference>
<feature type="region of interest" description="Disordered" evidence="1">
    <location>
        <begin position="92"/>
        <end position="134"/>
    </location>
</feature>
<dbReference type="OrthoDB" id="418469at2759"/>
<reference evidence="3" key="1">
    <citation type="journal article" date="2023" name="Commun. Biol.">
        <title>Genome analysis of Parmales, the sister group of diatoms, reveals the evolutionary specialization of diatoms from phago-mixotrophs to photoautotrophs.</title>
        <authorList>
            <person name="Ban H."/>
            <person name="Sato S."/>
            <person name="Yoshikawa S."/>
            <person name="Yamada K."/>
            <person name="Nakamura Y."/>
            <person name="Ichinomiya M."/>
            <person name="Sato N."/>
            <person name="Blanc-Mathieu R."/>
            <person name="Endo H."/>
            <person name="Kuwata A."/>
            <person name="Ogata H."/>
        </authorList>
    </citation>
    <scope>NUCLEOTIDE SEQUENCE [LARGE SCALE GENOMIC DNA]</scope>
    <source>
        <strain evidence="3">NIES 3700</strain>
    </source>
</reference>
<dbReference type="Proteomes" id="UP001165122">
    <property type="component" value="Unassembled WGS sequence"/>
</dbReference>
<protein>
    <recommendedName>
        <fullName evidence="4">WW domain-containing protein</fullName>
    </recommendedName>
</protein>
<comment type="caution">
    <text evidence="2">The sequence shown here is derived from an EMBL/GenBank/DDBJ whole genome shotgun (WGS) entry which is preliminary data.</text>
</comment>
<feature type="compositionally biased region" description="Basic and acidic residues" evidence="1">
    <location>
        <begin position="96"/>
        <end position="106"/>
    </location>
</feature>
<name>A0A9W7C8R3_9STRA</name>
<evidence type="ECO:0000313" key="2">
    <source>
        <dbReference type="EMBL" id="GMI01260.1"/>
    </source>
</evidence>
<sequence length="161" mass="18156">MQVLEFCLKITAGVSASSDQERFHSESSLVIDDVDGNEDKKCKKGHCLTAFQTPKSKFYCEECQKLFPMGTTLYGCRQCDYELCKACVKPQSTEMTKLDSSRRKASQETSMNPIVESQPQPPPPRLPPPLPPPNVPEPWTAIYNTEYKAYYFNNTITGETT</sequence>
<feature type="compositionally biased region" description="Pro residues" evidence="1">
    <location>
        <begin position="119"/>
        <end position="134"/>
    </location>
</feature>
<proteinExistence type="predicted"/>